<evidence type="ECO:0000313" key="1">
    <source>
        <dbReference type="EMBL" id="KFJ05108.1"/>
    </source>
</evidence>
<dbReference type="Pfam" id="PF19503">
    <property type="entry name" value="DUF6037"/>
    <property type="match status" value="1"/>
</dbReference>
<dbReference type="eggNOG" id="ENOG50335JZ">
    <property type="taxonomic scope" value="Bacteria"/>
</dbReference>
<reference evidence="1 2" key="1">
    <citation type="submission" date="2014-03" db="EMBL/GenBank/DDBJ databases">
        <title>Genomics of Bifidobacteria.</title>
        <authorList>
            <person name="Ventura M."/>
            <person name="Milani C."/>
            <person name="Lugli G.A."/>
        </authorList>
    </citation>
    <scope>NUCLEOTIDE SEQUENCE [LARGE SCALE GENOMIC DNA]</scope>
    <source>
        <strain evidence="1 2">JCM 13495</strain>
    </source>
</reference>
<accession>A0A087EBF7</accession>
<dbReference type="EMBL" id="JGZU01000016">
    <property type="protein sequence ID" value="KFJ05108.1"/>
    <property type="molecule type" value="Genomic_DNA"/>
</dbReference>
<dbReference type="Proteomes" id="UP000029080">
    <property type="component" value="Unassembled WGS sequence"/>
</dbReference>
<dbReference type="InterPro" id="IPR046100">
    <property type="entry name" value="DUF6037"/>
</dbReference>
<name>A0A087EBF7_9BIFI</name>
<protein>
    <submittedName>
        <fullName evidence="1">Uncharacterized protein</fullName>
    </submittedName>
</protein>
<comment type="caution">
    <text evidence="1">The sequence shown here is derived from an EMBL/GenBank/DDBJ whole genome shotgun (WGS) entry which is preliminary data.</text>
</comment>
<evidence type="ECO:0000313" key="2">
    <source>
        <dbReference type="Proteomes" id="UP000029080"/>
    </source>
</evidence>
<keyword evidence="2" id="KW-1185">Reference proteome</keyword>
<sequence length="222" mass="26189">MVSRMIWEQHDHETRFRWRTVCRGVEFEAFYDGEPNRRDERGRYGELIVTQVNVLVIDPVTGKRQKPWSHTYRVRKNRTTGMLFSYSNLGDDYEDLRSLLRIGYDKHGTWHVGDFLSLIERGVQRVPGEWGRCRIATAADIPSSHRADIEEADKIRFVGFRDNRRRHEMQSPANRDKTIRLCGNVVQRFCERNGLSTRWTSGTPNNIPCTWEECEKETVTHF</sequence>
<gene>
    <name evidence="1" type="ORF">BITS_5026</name>
</gene>
<dbReference type="AlphaFoldDB" id="A0A087EBF7"/>
<organism evidence="1 2">
    <name type="scientific">Bifidobacterium tsurumiense</name>
    <dbReference type="NCBI Taxonomy" id="356829"/>
    <lineage>
        <taxon>Bacteria</taxon>
        <taxon>Bacillati</taxon>
        <taxon>Actinomycetota</taxon>
        <taxon>Actinomycetes</taxon>
        <taxon>Bifidobacteriales</taxon>
        <taxon>Bifidobacteriaceae</taxon>
        <taxon>Bifidobacterium</taxon>
    </lineage>
</organism>
<proteinExistence type="predicted"/>